<keyword evidence="1" id="KW-0472">Membrane</keyword>
<feature type="transmembrane region" description="Helical" evidence="1">
    <location>
        <begin position="90"/>
        <end position="110"/>
    </location>
</feature>
<dbReference type="PIRSF" id="PIRSF037394">
    <property type="entry name" value="ABC_thiamine-permease_YkoE_prd"/>
    <property type="match status" value="1"/>
</dbReference>
<feature type="transmembrane region" description="Helical" evidence="1">
    <location>
        <begin position="174"/>
        <end position="196"/>
    </location>
</feature>
<evidence type="ECO:0000256" key="1">
    <source>
        <dbReference type="SAM" id="Phobius"/>
    </source>
</evidence>
<dbReference type="OrthoDB" id="8017424at2"/>
<accession>A0A0F0L3K0</accession>
<dbReference type="PATRIC" id="fig|82380.10.peg.63"/>
<dbReference type="Pfam" id="PF09819">
    <property type="entry name" value="ABC_cobalt"/>
    <property type="match status" value="1"/>
</dbReference>
<feature type="transmembrane region" description="Helical" evidence="1">
    <location>
        <begin position="55"/>
        <end position="78"/>
    </location>
</feature>
<protein>
    <submittedName>
        <fullName evidence="2">Putative HMP/thiamine permease protein YkoE</fullName>
    </submittedName>
</protein>
<dbReference type="Proteomes" id="UP000033725">
    <property type="component" value="Unassembled WGS sequence"/>
</dbReference>
<dbReference type="EMBL" id="JYIV01000007">
    <property type="protein sequence ID" value="KJL26925.1"/>
    <property type="molecule type" value="Genomic_DNA"/>
</dbReference>
<name>A0A0F0L3K0_9MICO</name>
<sequence>MSTPTAASTQQASAAAQDPNRTSIWRWRVVDIVVAAVLGVAIGLVFWGWNTIGYAWFGAADALTPGLGGIAVGIWLLGGVVGGLVIRKPGAALVVELVAAIVSMLIGNVWGVSTVLSGIVQGLGAEIIFALFFYRRFGIAVAALAGVGAAVAAWVFELFYGSSPNILKSVEFNTIYLVSVVVSGAILAGVVGWLLVRALAVTGALNRFAVGREHVREV</sequence>
<dbReference type="InterPro" id="IPR017195">
    <property type="entry name" value="ABC_thiamin-permease_prd"/>
</dbReference>
<keyword evidence="1" id="KW-0812">Transmembrane</keyword>
<evidence type="ECO:0000313" key="3">
    <source>
        <dbReference type="Proteomes" id="UP000033725"/>
    </source>
</evidence>
<gene>
    <name evidence="2" type="primary">ykoE</name>
    <name evidence="2" type="ORF">RN51_00065</name>
</gene>
<dbReference type="RefSeq" id="WP_045262061.1">
    <property type="nucleotide sequence ID" value="NZ_JYIV01000007.1"/>
</dbReference>
<proteinExistence type="predicted"/>
<reference evidence="2 3" key="1">
    <citation type="submission" date="2015-02" db="EMBL/GenBank/DDBJ databases">
        <title>Draft genome sequences of ten Microbacterium spp. with emphasis on heavy metal contaminated environments.</title>
        <authorList>
            <person name="Corretto E."/>
        </authorList>
    </citation>
    <scope>NUCLEOTIDE SEQUENCE [LARGE SCALE GENOMIC DNA]</scope>
    <source>
        <strain evidence="2 3">BEL163</strain>
    </source>
</reference>
<feature type="transmembrane region" description="Helical" evidence="1">
    <location>
        <begin position="29"/>
        <end position="49"/>
    </location>
</feature>
<feature type="transmembrane region" description="Helical" evidence="1">
    <location>
        <begin position="141"/>
        <end position="162"/>
    </location>
</feature>
<comment type="caution">
    <text evidence="2">The sequence shown here is derived from an EMBL/GenBank/DDBJ whole genome shotgun (WGS) entry which is preliminary data.</text>
</comment>
<organism evidence="2 3">
    <name type="scientific">Microbacterium oxydans</name>
    <dbReference type="NCBI Taxonomy" id="82380"/>
    <lineage>
        <taxon>Bacteria</taxon>
        <taxon>Bacillati</taxon>
        <taxon>Actinomycetota</taxon>
        <taxon>Actinomycetes</taxon>
        <taxon>Micrococcales</taxon>
        <taxon>Microbacteriaceae</taxon>
        <taxon>Microbacterium</taxon>
    </lineage>
</organism>
<dbReference type="AlphaFoldDB" id="A0A0F0L3K0"/>
<keyword evidence="1" id="KW-1133">Transmembrane helix</keyword>
<feature type="transmembrane region" description="Helical" evidence="1">
    <location>
        <begin position="116"/>
        <end position="134"/>
    </location>
</feature>
<evidence type="ECO:0000313" key="2">
    <source>
        <dbReference type="EMBL" id="KJL26925.1"/>
    </source>
</evidence>